<dbReference type="HOGENOM" id="CLU_127453_0_0_2"/>
<dbReference type="EMBL" id="LXWN01000002">
    <property type="protein sequence ID" value="PTL87402.1"/>
    <property type="molecule type" value="Genomic_DNA"/>
</dbReference>
<proteinExistence type="predicted"/>
<keyword evidence="5" id="KW-1185">Reference proteome</keyword>
<keyword evidence="1" id="KW-0472">Membrane</keyword>
<evidence type="ECO:0000313" key="4">
    <source>
        <dbReference type="Proteomes" id="UP000030944"/>
    </source>
</evidence>
<dbReference type="GeneID" id="24816042"/>
<reference evidence="3 5" key="3">
    <citation type="submission" date="2018-04" db="EMBL/GenBank/DDBJ databases">
        <title>Transcriptomics of ammonia oxidizing archaea.</title>
        <authorList>
            <person name="Carini P."/>
        </authorList>
    </citation>
    <scope>NUCLEOTIDE SEQUENCE [LARGE SCALE GENOMIC DNA]</scope>
    <source>
        <strain evidence="3 5">U25</strain>
    </source>
</reference>
<reference evidence="3" key="2">
    <citation type="submission" date="2016-05" db="EMBL/GenBank/DDBJ databases">
        <authorList>
            <person name="Lavstsen T."/>
            <person name="Jespersen J.S."/>
        </authorList>
    </citation>
    <scope>NUCLEOTIDE SEQUENCE [LARGE SCALE GENOMIC DNA]</scope>
    <source>
        <strain evidence="3">U25</strain>
    </source>
</reference>
<feature type="transmembrane region" description="Helical" evidence="1">
    <location>
        <begin position="21"/>
        <end position="45"/>
    </location>
</feature>
<dbReference type="Proteomes" id="UP000030944">
    <property type="component" value="Chromosome"/>
</dbReference>
<evidence type="ECO:0000313" key="2">
    <source>
        <dbReference type="EMBL" id="AJA91844.1"/>
    </source>
</evidence>
<dbReference type="Proteomes" id="UP000241022">
    <property type="component" value="Unassembled WGS sequence"/>
</dbReference>
<keyword evidence="1" id="KW-0812">Transmembrane</keyword>
<protein>
    <submittedName>
        <fullName evidence="2">Uncharacterized protein</fullName>
    </submittedName>
</protein>
<organism evidence="2 4">
    <name type="scientific">Candidatus Nitrosopelagicus brevis</name>
    <dbReference type="NCBI Taxonomy" id="1410606"/>
    <lineage>
        <taxon>Archaea</taxon>
        <taxon>Nitrososphaerota</taxon>
    </lineage>
</organism>
<sequence>MNEIKKSKDDLLSRSWYYFRIGWSTYLSFIFAALTTLTVTFYLIIDDYPVLKSVFPTFEVYLTVFSAIGFPLIIAIGYGHFKRTKARKAEVDIELETDPYRLRTLVNSDMILNLYLKYYSIFLHRYDGNITEQEKNNYLEILNQIQSFVKDRKLLSKHDTKFIEHIDTFPKSKNSDHRLMS</sequence>
<feature type="transmembrane region" description="Helical" evidence="1">
    <location>
        <begin position="60"/>
        <end position="78"/>
    </location>
</feature>
<dbReference type="STRING" id="1410606.T478_0144"/>
<evidence type="ECO:0000256" key="1">
    <source>
        <dbReference type="SAM" id="Phobius"/>
    </source>
</evidence>
<keyword evidence="1" id="KW-1133">Transmembrane helix</keyword>
<evidence type="ECO:0000313" key="3">
    <source>
        <dbReference type="EMBL" id="PTL87402.1"/>
    </source>
</evidence>
<dbReference type="EMBL" id="CP007026">
    <property type="protein sequence ID" value="AJA91844.1"/>
    <property type="molecule type" value="Genomic_DNA"/>
</dbReference>
<name>A0A0A7UYF7_9ARCH</name>
<dbReference type="KEGG" id="nbv:T478_0144"/>
<evidence type="ECO:0000313" key="5">
    <source>
        <dbReference type="Proteomes" id="UP000241022"/>
    </source>
</evidence>
<dbReference type="OrthoDB" id="12288at2157"/>
<dbReference type="RefSeq" id="WP_052433806.1">
    <property type="nucleotide sequence ID" value="NZ_CP007026.1"/>
</dbReference>
<accession>A0A0A7UYF7</accession>
<gene>
    <name evidence="3" type="ORF">A7X95_05785</name>
    <name evidence="2" type="ORF">T478_0144</name>
</gene>
<dbReference type="AlphaFoldDB" id="A0A0A7UYF7"/>
<reference evidence="2 4" key="1">
    <citation type="journal article" date="2015" name="Proc. Natl. Acad. Sci. U.S.A.">
        <title>Genomic and proteomic characterization of "Candidatus Nitrosopelagicus brevis": An ammonia-oxidizing archaeon from the open ocean.</title>
        <authorList>
            <person name="Santoro A.E."/>
            <person name="Dupont C.L."/>
            <person name="Richter R.A."/>
            <person name="Craig M.T."/>
            <person name="Carini P."/>
            <person name="McIlvin M.R."/>
            <person name="Yang Y."/>
            <person name="Orsi W.D."/>
            <person name="Moran D.M."/>
            <person name="Saito M.A."/>
        </authorList>
    </citation>
    <scope>NUCLEOTIDE SEQUENCE [LARGE SCALE GENOMIC DNA]</scope>
    <source>
        <strain evidence="2">CN25</strain>
        <strain evidence="4">V2</strain>
    </source>
</reference>